<dbReference type="InterPro" id="IPR018649">
    <property type="entry name" value="SHOCT"/>
</dbReference>
<dbReference type="Pfam" id="PF09851">
    <property type="entry name" value="SHOCT"/>
    <property type="match status" value="1"/>
</dbReference>
<gene>
    <name evidence="3" type="ORF">OE229_04370</name>
</gene>
<name>A0A9Q9P8L6_9MICO</name>
<dbReference type="Proteomes" id="UP001062223">
    <property type="component" value="Chromosome"/>
</dbReference>
<dbReference type="RefSeq" id="WP_209132839.1">
    <property type="nucleotide sequence ID" value="NZ_CP106879.1"/>
</dbReference>
<protein>
    <submittedName>
        <fullName evidence="3">SHOCT domain-containing protein</fullName>
    </submittedName>
</protein>
<keyword evidence="1" id="KW-0472">Membrane</keyword>
<dbReference type="KEGG" id="cpoi:OE229_04370"/>
<feature type="transmembrane region" description="Helical" evidence="1">
    <location>
        <begin position="26"/>
        <end position="51"/>
    </location>
</feature>
<evidence type="ECO:0000256" key="1">
    <source>
        <dbReference type="SAM" id="Phobius"/>
    </source>
</evidence>
<keyword evidence="1" id="KW-1133">Transmembrane helix</keyword>
<reference evidence="3" key="1">
    <citation type="submission" date="2022-09" db="EMBL/GenBank/DDBJ databases">
        <title>Taxonomy of Curtobacterium flaccumfaciens.</title>
        <authorList>
            <person name="Osdaghi E."/>
            <person name="Taghavi S.M."/>
            <person name="Hamidizade M."/>
            <person name="Abachi H."/>
            <person name="Fazliarab A."/>
            <person name="Baeyen S."/>
            <person name="Portier P."/>
            <person name="Van Vaerenbergh J."/>
            <person name="Jacques M.-A."/>
        </authorList>
    </citation>
    <scope>NUCLEOTIDE SEQUENCE</scope>
    <source>
        <strain evidence="3">AGQB46</strain>
    </source>
</reference>
<proteinExistence type="predicted"/>
<evidence type="ECO:0000259" key="2">
    <source>
        <dbReference type="Pfam" id="PF09851"/>
    </source>
</evidence>
<evidence type="ECO:0000313" key="4">
    <source>
        <dbReference type="Proteomes" id="UP001062223"/>
    </source>
</evidence>
<accession>A0A9Q9P8L6</accession>
<sequence length="117" mass="12879">MVLSWSAFSELEGPGESGMPDLFDGWFGIAFGVVAALAILTTLTIVILALYRGKRMADRGQNPLTMQEDIAYQAMQSRTFAPDKPLEQRLAELDDLHARGVISDEEHRSARAEALRG</sequence>
<feature type="domain" description="SHOCT" evidence="2">
    <location>
        <begin position="89"/>
        <end position="115"/>
    </location>
</feature>
<organism evidence="3 4">
    <name type="scientific">Curtobacterium poinsettiae</name>
    <dbReference type="NCBI Taxonomy" id="159612"/>
    <lineage>
        <taxon>Bacteria</taxon>
        <taxon>Bacillati</taxon>
        <taxon>Actinomycetota</taxon>
        <taxon>Actinomycetes</taxon>
        <taxon>Micrococcales</taxon>
        <taxon>Microbacteriaceae</taxon>
        <taxon>Curtobacterium</taxon>
    </lineage>
</organism>
<evidence type="ECO:0000313" key="3">
    <source>
        <dbReference type="EMBL" id="UYC81703.1"/>
    </source>
</evidence>
<keyword evidence="1" id="KW-0812">Transmembrane</keyword>
<dbReference type="AlphaFoldDB" id="A0A9Q9P8L6"/>
<dbReference type="EMBL" id="CP106879">
    <property type="protein sequence ID" value="UYC81703.1"/>
    <property type="molecule type" value="Genomic_DNA"/>
</dbReference>